<evidence type="ECO:0000313" key="5">
    <source>
        <dbReference type="Proteomes" id="UP000023152"/>
    </source>
</evidence>
<feature type="domain" description="RRM" evidence="3">
    <location>
        <begin position="13"/>
        <end position="82"/>
    </location>
</feature>
<protein>
    <recommendedName>
        <fullName evidence="3">RRM domain-containing protein</fullName>
    </recommendedName>
</protein>
<keyword evidence="5" id="KW-1185">Reference proteome</keyword>
<dbReference type="AlphaFoldDB" id="X6MTE6"/>
<keyword evidence="2" id="KW-1133">Transmembrane helix</keyword>
<gene>
    <name evidence="4" type="ORF">RFI_20072</name>
</gene>
<name>X6MTE6_RETFI</name>
<evidence type="ECO:0000256" key="2">
    <source>
        <dbReference type="SAM" id="Phobius"/>
    </source>
</evidence>
<dbReference type="InterPro" id="IPR000504">
    <property type="entry name" value="RRM_dom"/>
</dbReference>
<dbReference type="Gene3D" id="3.30.70.330">
    <property type="match status" value="2"/>
</dbReference>
<dbReference type="PANTHER" id="PTHR32343">
    <property type="entry name" value="SERINE/ARGININE-RICH SPLICING FACTOR"/>
    <property type="match status" value="1"/>
</dbReference>
<organism evidence="4 5">
    <name type="scientific">Reticulomyxa filosa</name>
    <dbReference type="NCBI Taxonomy" id="46433"/>
    <lineage>
        <taxon>Eukaryota</taxon>
        <taxon>Sar</taxon>
        <taxon>Rhizaria</taxon>
        <taxon>Retaria</taxon>
        <taxon>Foraminifera</taxon>
        <taxon>Monothalamids</taxon>
        <taxon>Reticulomyxidae</taxon>
        <taxon>Reticulomyxa</taxon>
    </lineage>
</organism>
<evidence type="ECO:0000256" key="1">
    <source>
        <dbReference type="PROSITE-ProRule" id="PRU00176"/>
    </source>
</evidence>
<keyword evidence="2" id="KW-0472">Membrane</keyword>
<dbReference type="GO" id="GO:0003723">
    <property type="term" value="F:RNA binding"/>
    <property type="evidence" value="ECO:0007669"/>
    <property type="project" value="UniProtKB-UniRule"/>
</dbReference>
<feature type="transmembrane region" description="Helical" evidence="2">
    <location>
        <begin position="173"/>
        <end position="195"/>
    </location>
</feature>
<dbReference type="PANTHER" id="PTHR32343:SF8">
    <property type="entry name" value="RNA RECOGNITION MOTIF (RRM)-CONTAINING PROTEIN"/>
    <property type="match status" value="1"/>
</dbReference>
<feature type="non-terminal residue" evidence="4">
    <location>
        <position position="264"/>
    </location>
</feature>
<comment type="caution">
    <text evidence="4">The sequence shown here is derived from an EMBL/GenBank/DDBJ whole genome shotgun (WGS) entry which is preliminary data.</text>
</comment>
<keyword evidence="1" id="KW-0694">RNA-binding</keyword>
<accession>X6MTE6</accession>
<dbReference type="PROSITE" id="PS50102">
    <property type="entry name" value="RRM"/>
    <property type="match status" value="1"/>
</dbReference>
<keyword evidence="2" id="KW-0812">Transmembrane</keyword>
<dbReference type="InterPro" id="IPR012677">
    <property type="entry name" value="Nucleotide-bd_a/b_plait_sf"/>
</dbReference>
<dbReference type="CDD" id="cd00590">
    <property type="entry name" value="RRM_SF"/>
    <property type="match status" value="1"/>
</dbReference>
<sequence length="264" mass="29209">MTEPGVTSTDTSTIVLFRNIPSNIPENELKEVFQTSGKVVDYQFLGNECIVTYDNSNSAQSTVMLNGVEMMTSTLKVEIIDETTKQQLLNRARNGSALLNATNAESESNSHNLNDPNKALINKTIKTNGPFNSKMNGNTNAKGEDDDISKAMALIQAMAQPQPDQLREVCALFCNYCVCFFFLKCLMVSLFFFFLTKKKGGGGRGGDIMKQIKNEQKSNQMADELSRTIYLGNLNPLVTEEHVKQFFADCGVATHVKILGNIQH</sequence>
<reference evidence="4 5" key="1">
    <citation type="journal article" date="2013" name="Curr. Biol.">
        <title>The Genome of the Foraminiferan Reticulomyxa filosa.</title>
        <authorList>
            <person name="Glockner G."/>
            <person name="Hulsmann N."/>
            <person name="Schleicher M."/>
            <person name="Noegel A.A."/>
            <person name="Eichinger L."/>
            <person name="Gallinger C."/>
            <person name="Pawlowski J."/>
            <person name="Sierra R."/>
            <person name="Euteneuer U."/>
            <person name="Pillet L."/>
            <person name="Moustafa A."/>
            <person name="Platzer M."/>
            <person name="Groth M."/>
            <person name="Szafranski K."/>
            <person name="Schliwa M."/>
        </authorList>
    </citation>
    <scope>NUCLEOTIDE SEQUENCE [LARGE SCALE GENOMIC DNA]</scope>
</reference>
<dbReference type="Pfam" id="PF00076">
    <property type="entry name" value="RRM_1"/>
    <property type="match status" value="1"/>
</dbReference>
<dbReference type="SMART" id="SM00360">
    <property type="entry name" value="RRM"/>
    <property type="match status" value="1"/>
</dbReference>
<evidence type="ECO:0000259" key="3">
    <source>
        <dbReference type="PROSITE" id="PS50102"/>
    </source>
</evidence>
<dbReference type="OrthoDB" id="4726at2759"/>
<dbReference type="SUPFAM" id="SSF54928">
    <property type="entry name" value="RNA-binding domain, RBD"/>
    <property type="match status" value="1"/>
</dbReference>
<proteinExistence type="predicted"/>
<dbReference type="EMBL" id="ASPP01017020">
    <property type="protein sequence ID" value="ETO17258.1"/>
    <property type="molecule type" value="Genomic_DNA"/>
</dbReference>
<dbReference type="Proteomes" id="UP000023152">
    <property type="component" value="Unassembled WGS sequence"/>
</dbReference>
<evidence type="ECO:0000313" key="4">
    <source>
        <dbReference type="EMBL" id="ETO17258.1"/>
    </source>
</evidence>
<dbReference type="InterPro" id="IPR035979">
    <property type="entry name" value="RBD_domain_sf"/>
</dbReference>